<feature type="region of interest" description="Disordered" evidence="1">
    <location>
        <begin position="69"/>
        <end position="90"/>
    </location>
</feature>
<evidence type="ECO:0000313" key="2">
    <source>
        <dbReference type="EMBL" id="XBH05487.1"/>
    </source>
</evidence>
<sequence>MTNVPFSAFLCGSTLRDGNQHDPHDLPKVLAGRDGGTLSPGRHIAYTKDTPLCNLYVSMLDRAGAPVERFADSTGPLPGLNNPDYTSGPN</sequence>
<name>A0AAU7CK35_9BACT</name>
<gene>
    <name evidence="2" type="ORF">V5E97_05560</name>
</gene>
<protein>
    <recommendedName>
        <fullName evidence="3">DUF1501 domain-containing protein</fullName>
    </recommendedName>
</protein>
<accession>A0AAU7CK35</accession>
<dbReference type="AlphaFoldDB" id="A0AAU7CK35"/>
<reference evidence="2" key="1">
    <citation type="submission" date="2024-05" db="EMBL/GenBank/DDBJ databases">
        <title>Planctomycetes of the genus Singulisphaera possess chitinolytic capabilities.</title>
        <authorList>
            <person name="Ivanova A."/>
        </authorList>
    </citation>
    <scope>NUCLEOTIDE SEQUENCE</scope>
    <source>
        <strain evidence="2">Ch08T</strain>
    </source>
</reference>
<proteinExistence type="predicted"/>
<dbReference type="EMBL" id="CP155447">
    <property type="protein sequence ID" value="XBH05487.1"/>
    <property type="molecule type" value="Genomic_DNA"/>
</dbReference>
<organism evidence="2">
    <name type="scientific">Singulisphaera sp. Ch08</name>
    <dbReference type="NCBI Taxonomy" id="3120278"/>
    <lineage>
        <taxon>Bacteria</taxon>
        <taxon>Pseudomonadati</taxon>
        <taxon>Planctomycetota</taxon>
        <taxon>Planctomycetia</taxon>
        <taxon>Isosphaerales</taxon>
        <taxon>Isosphaeraceae</taxon>
        <taxon>Singulisphaera</taxon>
    </lineage>
</organism>
<evidence type="ECO:0000256" key="1">
    <source>
        <dbReference type="SAM" id="MobiDB-lite"/>
    </source>
</evidence>
<evidence type="ECO:0008006" key="3">
    <source>
        <dbReference type="Google" id="ProtNLM"/>
    </source>
</evidence>
<dbReference type="RefSeq" id="WP_406698309.1">
    <property type="nucleotide sequence ID" value="NZ_CP155447.1"/>
</dbReference>